<dbReference type="AlphaFoldDB" id="A0A517R8M3"/>
<dbReference type="RefSeq" id="WP_145209747.1">
    <property type="nucleotide sequence ID" value="NZ_CP036269.1"/>
</dbReference>
<evidence type="ECO:0000256" key="1">
    <source>
        <dbReference type="ARBA" id="ARBA00022729"/>
    </source>
</evidence>
<keyword evidence="3" id="KW-1185">Reference proteome</keyword>
<evidence type="ECO:0000313" key="2">
    <source>
        <dbReference type="EMBL" id="QDT40201.1"/>
    </source>
</evidence>
<evidence type="ECO:0000313" key="3">
    <source>
        <dbReference type="Proteomes" id="UP000317171"/>
    </source>
</evidence>
<organism evidence="2 3">
    <name type="scientific">Gimesia alba</name>
    <dbReference type="NCBI Taxonomy" id="2527973"/>
    <lineage>
        <taxon>Bacteria</taxon>
        <taxon>Pseudomonadati</taxon>
        <taxon>Planctomycetota</taxon>
        <taxon>Planctomycetia</taxon>
        <taxon>Planctomycetales</taxon>
        <taxon>Planctomycetaceae</taxon>
        <taxon>Gimesia</taxon>
    </lineage>
</organism>
<dbReference type="PANTHER" id="PTHR44103">
    <property type="entry name" value="PROPROTEIN CONVERTASE P"/>
    <property type="match status" value="1"/>
</dbReference>
<dbReference type="PANTHER" id="PTHR44103:SF1">
    <property type="entry name" value="PROPROTEIN CONVERTASE P"/>
    <property type="match status" value="1"/>
</dbReference>
<protein>
    <submittedName>
        <fullName evidence="2">FG-GAP repeat protein</fullName>
    </submittedName>
</protein>
<keyword evidence="1" id="KW-0732">Signal</keyword>
<dbReference type="OrthoDB" id="228608at2"/>
<dbReference type="KEGG" id="gaz:Pan241w_02570"/>
<dbReference type="InterPro" id="IPR028994">
    <property type="entry name" value="Integrin_alpha_N"/>
</dbReference>
<accession>A0A517R8M3</accession>
<dbReference type="InterPro" id="IPR013517">
    <property type="entry name" value="FG-GAP"/>
</dbReference>
<reference evidence="2 3" key="1">
    <citation type="submission" date="2019-02" db="EMBL/GenBank/DDBJ databases">
        <title>Deep-cultivation of Planctomycetes and their phenomic and genomic characterization uncovers novel biology.</title>
        <authorList>
            <person name="Wiegand S."/>
            <person name="Jogler M."/>
            <person name="Boedeker C."/>
            <person name="Pinto D."/>
            <person name="Vollmers J."/>
            <person name="Rivas-Marin E."/>
            <person name="Kohn T."/>
            <person name="Peeters S.H."/>
            <person name="Heuer A."/>
            <person name="Rast P."/>
            <person name="Oberbeckmann S."/>
            <person name="Bunk B."/>
            <person name="Jeske O."/>
            <person name="Meyerdierks A."/>
            <person name="Storesund J.E."/>
            <person name="Kallscheuer N."/>
            <person name="Luecker S."/>
            <person name="Lage O.M."/>
            <person name="Pohl T."/>
            <person name="Merkel B.J."/>
            <person name="Hornburger P."/>
            <person name="Mueller R.-W."/>
            <person name="Bruemmer F."/>
            <person name="Labrenz M."/>
            <person name="Spormann A.M."/>
            <person name="Op den Camp H."/>
            <person name="Overmann J."/>
            <person name="Amann R."/>
            <person name="Jetten M.S.M."/>
            <person name="Mascher T."/>
            <person name="Medema M.H."/>
            <person name="Devos D.P."/>
            <person name="Kaster A.-K."/>
            <person name="Ovreas L."/>
            <person name="Rohde M."/>
            <person name="Galperin M.Y."/>
            <person name="Jogler C."/>
        </authorList>
    </citation>
    <scope>NUCLEOTIDE SEQUENCE [LARGE SCALE GENOMIC DNA]</scope>
    <source>
        <strain evidence="2 3">Pan241w</strain>
    </source>
</reference>
<dbReference type="EMBL" id="CP036269">
    <property type="protein sequence ID" value="QDT40201.1"/>
    <property type="molecule type" value="Genomic_DNA"/>
</dbReference>
<proteinExistence type="predicted"/>
<dbReference type="SUPFAM" id="SSF69318">
    <property type="entry name" value="Integrin alpha N-terminal domain"/>
    <property type="match status" value="1"/>
</dbReference>
<name>A0A517R8M3_9PLAN</name>
<gene>
    <name evidence="2" type="ORF">Pan241w_02570</name>
</gene>
<dbReference type="Proteomes" id="UP000317171">
    <property type="component" value="Chromosome"/>
</dbReference>
<sequence length="406" mass="45709">MKIKHETYRCLSTFSVATLLVLLGGSLELSAGEIWQRQQLDAAFRSEGSAAADVNKDGKMDVIAGDVWYEAPDWKMHEVRKPGKFVAGVGYSDSFCNFAYDINQDGWTDFIYVSFPGKEFYWYENPKNKSGHWKEHLIWHSICNETPKFEDLNGDGKPELIFGSQPEQQMGYLEIPPPEQATKKWTFMPISKPGDPMKNGTFKYYHGLGVGDVNKDGRQDVLIPNGWWEGPKEFGEGLWKFHPFTLSVSGSEPPEKMADLYVEDLDQDGDNDIIGSSAHAFGVWWFENVSEGDKPKFKAHLIDKSYSQTHAMHFIDMNGDGQRDMVTGKRFFAHNGKDPGGKDPVVMYWYEIKRGKNSAPQIIPHKIEAGNDTGVGTQFSMADMNGDGRPDIVLSNKKGVNVLIQN</sequence>
<dbReference type="Gene3D" id="2.130.10.130">
    <property type="entry name" value="Integrin alpha, N-terminal"/>
    <property type="match status" value="2"/>
</dbReference>
<dbReference type="Pfam" id="PF13517">
    <property type="entry name" value="FG-GAP_3"/>
    <property type="match status" value="2"/>
</dbReference>